<organism evidence="2 3">
    <name type="scientific">Planomicrobium okeanokoites</name>
    <name type="common">Planococcus okeanokoites</name>
    <name type="synonym">Flavobacterium okeanokoites</name>
    <dbReference type="NCBI Taxonomy" id="244"/>
    <lineage>
        <taxon>Bacteria</taxon>
        <taxon>Bacillati</taxon>
        <taxon>Bacillota</taxon>
        <taxon>Bacilli</taxon>
        <taxon>Bacillales</taxon>
        <taxon>Caryophanaceae</taxon>
        <taxon>Planomicrobium</taxon>
    </lineage>
</organism>
<dbReference type="PROSITE" id="PS50943">
    <property type="entry name" value="HTH_CROC1"/>
    <property type="match status" value="1"/>
</dbReference>
<dbReference type="Gene3D" id="1.25.40.10">
    <property type="entry name" value="Tetratricopeptide repeat domain"/>
    <property type="match status" value="1"/>
</dbReference>
<dbReference type="CDD" id="cd00093">
    <property type="entry name" value="HTH_XRE"/>
    <property type="match status" value="1"/>
</dbReference>
<dbReference type="SUPFAM" id="SSF47413">
    <property type="entry name" value="lambda repressor-like DNA-binding domains"/>
    <property type="match status" value="1"/>
</dbReference>
<keyword evidence="3" id="KW-1185">Reference proteome</keyword>
<evidence type="ECO:0000313" key="2">
    <source>
        <dbReference type="EMBL" id="MFC3210666.1"/>
    </source>
</evidence>
<feature type="domain" description="HTH cro/C1-type" evidence="1">
    <location>
        <begin position="26"/>
        <end position="79"/>
    </location>
</feature>
<name>A0ABV7KMV1_PLAOK</name>
<dbReference type="InterPro" id="IPR010982">
    <property type="entry name" value="Lambda_DNA-bd_dom_sf"/>
</dbReference>
<reference evidence="3" key="1">
    <citation type="journal article" date="2019" name="Int. J. Syst. Evol. Microbiol.">
        <title>The Global Catalogue of Microorganisms (GCM) 10K type strain sequencing project: providing services to taxonomists for standard genome sequencing and annotation.</title>
        <authorList>
            <consortium name="The Broad Institute Genomics Platform"/>
            <consortium name="The Broad Institute Genome Sequencing Center for Infectious Disease"/>
            <person name="Wu L."/>
            <person name="Ma J."/>
        </authorList>
    </citation>
    <scope>NUCLEOTIDE SEQUENCE [LARGE SCALE GENOMIC DNA]</scope>
    <source>
        <strain evidence="3">CCM 320</strain>
    </source>
</reference>
<dbReference type="Pfam" id="PF21259">
    <property type="entry name" value="Rgg_C"/>
    <property type="match status" value="1"/>
</dbReference>
<proteinExistence type="predicted"/>
<dbReference type="EMBL" id="JBHRUJ010000010">
    <property type="protein sequence ID" value="MFC3210666.1"/>
    <property type="molecule type" value="Genomic_DNA"/>
</dbReference>
<dbReference type="RefSeq" id="WP_117314249.1">
    <property type="nucleotide sequence ID" value="NZ_JBHRUJ010000010.1"/>
</dbReference>
<evidence type="ECO:0000259" key="1">
    <source>
        <dbReference type="PROSITE" id="PS50943"/>
    </source>
</evidence>
<dbReference type="InterPro" id="IPR011990">
    <property type="entry name" value="TPR-like_helical_dom_sf"/>
</dbReference>
<accession>A0ABV7KMV1</accession>
<dbReference type="InterPro" id="IPR010057">
    <property type="entry name" value="Transcription_activator_Rgg_C"/>
</dbReference>
<protein>
    <submittedName>
        <fullName evidence="2">Helix-turn-helix domain-containing protein</fullName>
    </submittedName>
</protein>
<gene>
    <name evidence="2" type="ORF">ACFOEJ_06265</name>
</gene>
<dbReference type="InterPro" id="IPR001387">
    <property type="entry name" value="Cro/C1-type_HTH"/>
</dbReference>
<dbReference type="Pfam" id="PF01381">
    <property type="entry name" value="HTH_3"/>
    <property type="match status" value="1"/>
</dbReference>
<dbReference type="PANTHER" id="PTHR37038:SF13">
    <property type="entry name" value="HTH CRO_C1-TYPE DOMAIN-CONTAINING PROTEIN"/>
    <property type="match status" value="1"/>
</dbReference>
<dbReference type="SMART" id="SM00530">
    <property type="entry name" value="HTH_XRE"/>
    <property type="match status" value="1"/>
</dbReference>
<comment type="caution">
    <text evidence="2">The sequence shown here is derived from an EMBL/GenBank/DDBJ whole genome shotgun (WGS) entry which is preliminary data.</text>
</comment>
<dbReference type="PANTHER" id="PTHR37038">
    <property type="entry name" value="TRANSCRIPTIONAL REGULATOR-RELATED"/>
    <property type="match status" value="1"/>
</dbReference>
<dbReference type="Proteomes" id="UP001595625">
    <property type="component" value="Unassembled WGS sequence"/>
</dbReference>
<evidence type="ECO:0000313" key="3">
    <source>
        <dbReference type="Proteomes" id="UP001595625"/>
    </source>
</evidence>
<dbReference type="InterPro" id="IPR053163">
    <property type="entry name" value="HTH-type_regulator_Rgg"/>
</dbReference>
<sequence>MNNKDSNKIFLKETFGGIMQKYGEAIRGIRKSRGMTQKYIGKGILSQAAFSKYERGLTDIHSSAFIQILERLGMSLEEFEYVYYGYSYPTTKKIFYKFFNFPYSRVEDLNELIIEIDACLLEQPIEDLVNIKRICNALICLNQEKDIQKARDYVEPIWIKLSKLDQWFYTDILFINAILYFFPNDVATEMAKNVLSKIENYKDFQDSNQLKITLKINLSLLLIKERDYHTTLNLLEDTLKMHKQSMSYQSLALIFNRIAICRKMLNIEKEVYYLDQATLLLKIYDQQVLLQQLIQEYEHYTNI</sequence>